<name>A0ABT3LCP4_9CYAN</name>
<dbReference type="Proteomes" id="UP001526426">
    <property type="component" value="Unassembled WGS sequence"/>
</dbReference>
<dbReference type="Pfam" id="PF02698">
    <property type="entry name" value="DUF218"/>
    <property type="match status" value="1"/>
</dbReference>
<organism evidence="2 3">
    <name type="scientific">Spirulina subsalsa FACHB-351</name>
    <dbReference type="NCBI Taxonomy" id="234711"/>
    <lineage>
        <taxon>Bacteria</taxon>
        <taxon>Bacillati</taxon>
        <taxon>Cyanobacteriota</taxon>
        <taxon>Cyanophyceae</taxon>
        <taxon>Spirulinales</taxon>
        <taxon>Spirulinaceae</taxon>
        <taxon>Spirulina</taxon>
    </lineage>
</organism>
<evidence type="ECO:0000313" key="2">
    <source>
        <dbReference type="EMBL" id="MCW6038755.1"/>
    </source>
</evidence>
<dbReference type="InterPro" id="IPR003848">
    <property type="entry name" value="DUF218"/>
</dbReference>
<comment type="caution">
    <text evidence="2">The sequence shown here is derived from an EMBL/GenBank/DDBJ whole genome shotgun (WGS) entry which is preliminary data.</text>
</comment>
<protein>
    <submittedName>
        <fullName evidence="2">YdcF family protein</fullName>
    </submittedName>
</protein>
<sequence>MKRWRLIILAILSSLGVILVGWGFSLIPALQNASHQPIDAIFVLGGSIRREMYVSELAHQYPNIPILISNGSKDPCVLLLFQRSNAPLENVWLEKCAQNTFQNFVYSVPILKRWGAKHIKLITSPTHLPRSQWMAQIHFGAHKMWVEMDIVQEIGVPGNREFWVKTLLDIIRSLFWALLSQGFNPLVCNEVVELPEVNLSEWLKSGFECEYQGDLNEWIEQLQNHKIRYFVN</sequence>
<feature type="domain" description="DUF218" evidence="1">
    <location>
        <begin position="39"/>
        <end position="138"/>
    </location>
</feature>
<reference evidence="2 3" key="1">
    <citation type="submission" date="2021-08" db="EMBL/GenBank/DDBJ databases">
        <title>Draft genome sequence of Spirulina subsalsa with high tolerance to salinity and hype-accumulation of phycocyanin.</title>
        <authorList>
            <person name="Pei H."/>
            <person name="Jiang L."/>
        </authorList>
    </citation>
    <scope>NUCLEOTIDE SEQUENCE [LARGE SCALE GENOMIC DNA]</scope>
    <source>
        <strain evidence="2 3">FACHB-351</strain>
    </source>
</reference>
<evidence type="ECO:0000313" key="3">
    <source>
        <dbReference type="Proteomes" id="UP001526426"/>
    </source>
</evidence>
<keyword evidence="3" id="KW-1185">Reference proteome</keyword>
<dbReference type="CDD" id="cd06259">
    <property type="entry name" value="YdcF-like"/>
    <property type="match status" value="1"/>
</dbReference>
<proteinExistence type="predicted"/>
<dbReference type="InterPro" id="IPR014729">
    <property type="entry name" value="Rossmann-like_a/b/a_fold"/>
</dbReference>
<accession>A0ABT3LCP4</accession>
<gene>
    <name evidence="2" type="ORF">K4A83_21140</name>
</gene>
<dbReference type="Gene3D" id="3.40.50.620">
    <property type="entry name" value="HUPs"/>
    <property type="match status" value="1"/>
</dbReference>
<dbReference type="RefSeq" id="WP_265266680.1">
    <property type="nucleotide sequence ID" value="NZ_JAIHOM010000172.1"/>
</dbReference>
<dbReference type="EMBL" id="JAIHOM010000172">
    <property type="protein sequence ID" value="MCW6038755.1"/>
    <property type="molecule type" value="Genomic_DNA"/>
</dbReference>
<evidence type="ECO:0000259" key="1">
    <source>
        <dbReference type="Pfam" id="PF02698"/>
    </source>
</evidence>